<keyword evidence="3" id="KW-1185">Reference proteome</keyword>
<dbReference type="EMBL" id="QGDQ01000044">
    <property type="protein sequence ID" value="PWJ46920.1"/>
    <property type="molecule type" value="Genomic_DNA"/>
</dbReference>
<protein>
    <recommendedName>
        <fullName evidence="4">Transposase-like protein DUF772</fullName>
    </recommendedName>
</protein>
<feature type="non-terminal residue" evidence="1">
    <location>
        <position position="65"/>
    </location>
</feature>
<proteinExistence type="predicted"/>
<evidence type="ECO:0000313" key="2">
    <source>
        <dbReference type="EMBL" id="PWJ47301.1"/>
    </source>
</evidence>
<accession>A0A315ZPI2</accession>
<gene>
    <name evidence="2" type="ORF">BXY45_13932</name>
    <name evidence="1" type="ORF">BXY45_14424</name>
</gene>
<reference evidence="1 3" key="1">
    <citation type="submission" date="2018-03" db="EMBL/GenBank/DDBJ databases">
        <title>Genomic Encyclopedia of Archaeal and Bacterial Type Strains, Phase II (KMG-II): from individual species to whole genera.</title>
        <authorList>
            <person name="Goeker M."/>
        </authorList>
    </citation>
    <scope>NUCLEOTIDE SEQUENCE [LARGE SCALE GENOMIC DNA]</scope>
    <source>
        <strain evidence="1 3">DSM 44889</strain>
    </source>
</reference>
<evidence type="ECO:0000313" key="1">
    <source>
        <dbReference type="EMBL" id="PWJ46920.1"/>
    </source>
</evidence>
<sequence length="65" mass="7648">MPVARQFRSFDVDQPMLLAPDIRDWLVEDVVWVLRDIVAQLDITALNKRYRRGGTGRMAYDPRML</sequence>
<evidence type="ECO:0000313" key="3">
    <source>
        <dbReference type="Proteomes" id="UP000245469"/>
    </source>
</evidence>
<name>A0A315ZPI2_9ACTN</name>
<dbReference type="EMBL" id="QGDQ01000039">
    <property type="protein sequence ID" value="PWJ47301.1"/>
    <property type="molecule type" value="Genomic_DNA"/>
</dbReference>
<evidence type="ECO:0008006" key="4">
    <source>
        <dbReference type="Google" id="ProtNLM"/>
    </source>
</evidence>
<dbReference type="Proteomes" id="UP000245469">
    <property type="component" value="Unassembled WGS sequence"/>
</dbReference>
<organism evidence="1 3">
    <name type="scientific">Quadrisphaera granulorum</name>
    <dbReference type="NCBI Taxonomy" id="317664"/>
    <lineage>
        <taxon>Bacteria</taxon>
        <taxon>Bacillati</taxon>
        <taxon>Actinomycetota</taxon>
        <taxon>Actinomycetes</taxon>
        <taxon>Kineosporiales</taxon>
        <taxon>Kineosporiaceae</taxon>
        <taxon>Quadrisphaera</taxon>
    </lineage>
</organism>
<dbReference type="AlphaFoldDB" id="A0A315ZPI2"/>
<comment type="caution">
    <text evidence="1">The sequence shown here is derived from an EMBL/GenBank/DDBJ whole genome shotgun (WGS) entry which is preliminary data.</text>
</comment>